<dbReference type="SMART" id="SM00132">
    <property type="entry name" value="LIM"/>
    <property type="match status" value="1"/>
</dbReference>
<feature type="compositionally biased region" description="Polar residues" evidence="5">
    <location>
        <begin position="101"/>
        <end position="115"/>
    </location>
</feature>
<keyword evidence="8" id="KW-1185">Reference proteome</keyword>
<feature type="non-terminal residue" evidence="7">
    <location>
        <position position="1"/>
    </location>
</feature>
<feature type="region of interest" description="Disordered" evidence="5">
    <location>
        <begin position="58"/>
        <end position="282"/>
    </location>
</feature>
<dbReference type="CDD" id="cd08368">
    <property type="entry name" value="LIM"/>
    <property type="match status" value="1"/>
</dbReference>
<feature type="compositionally biased region" description="Basic and acidic residues" evidence="5">
    <location>
        <begin position="68"/>
        <end position="87"/>
    </location>
</feature>
<comment type="caution">
    <text evidence="7">The sequence shown here is derived from an EMBL/GenBank/DDBJ whole genome shotgun (WGS) entry which is preliminary data.</text>
</comment>
<proteinExistence type="predicted"/>
<dbReference type="PANTHER" id="PTHR15468">
    <property type="entry name" value="ZNF185"/>
    <property type="match status" value="1"/>
</dbReference>
<accession>A0A7K6PGZ5</accession>
<organism evidence="7 8">
    <name type="scientific">Ifrita kowaldi</name>
    <name type="common">blue-capped ifrita</name>
    <dbReference type="NCBI Taxonomy" id="461245"/>
    <lineage>
        <taxon>Eukaryota</taxon>
        <taxon>Metazoa</taxon>
        <taxon>Chordata</taxon>
        <taxon>Craniata</taxon>
        <taxon>Vertebrata</taxon>
        <taxon>Euteleostomi</taxon>
        <taxon>Archelosauria</taxon>
        <taxon>Archosauria</taxon>
        <taxon>Dinosauria</taxon>
        <taxon>Saurischia</taxon>
        <taxon>Theropoda</taxon>
        <taxon>Coelurosauria</taxon>
        <taxon>Aves</taxon>
        <taxon>Neognathae</taxon>
        <taxon>Neoaves</taxon>
        <taxon>Telluraves</taxon>
        <taxon>Australaves</taxon>
        <taxon>Passeriformes</taxon>
        <taxon>Corvoidea</taxon>
        <taxon>Cinclosomatidae</taxon>
        <taxon>Ifrita</taxon>
    </lineage>
</organism>
<evidence type="ECO:0000256" key="2">
    <source>
        <dbReference type="ARBA" id="ARBA00022833"/>
    </source>
</evidence>
<protein>
    <submittedName>
        <fullName evidence="7">SCEL protein</fullName>
    </submittedName>
</protein>
<feature type="compositionally biased region" description="Polar residues" evidence="5">
    <location>
        <begin position="58"/>
        <end position="67"/>
    </location>
</feature>
<dbReference type="InterPro" id="IPR001781">
    <property type="entry name" value="Znf_LIM"/>
</dbReference>
<feature type="compositionally biased region" description="Low complexity" evidence="5">
    <location>
        <begin position="116"/>
        <end position="129"/>
    </location>
</feature>
<evidence type="ECO:0000313" key="7">
    <source>
        <dbReference type="EMBL" id="NWW60593.1"/>
    </source>
</evidence>
<dbReference type="GO" id="GO:0005737">
    <property type="term" value="C:cytoplasm"/>
    <property type="evidence" value="ECO:0007669"/>
    <property type="project" value="TreeGrafter"/>
</dbReference>
<dbReference type="PANTHER" id="PTHR15468:SF7">
    <property type="entry name" value="SCIELLIN"/>
    <property type="match status" value="1"/>
</dbReference>
<dbReference type="Gene3D" id="2.10.110.10">
    <property type="entry name" value="Cysteine Rich Protein"/>
    <property type="match status" value="1"/>
</dbReference>
<dbReference type="GO" id="GO:0046872">
    <property type="term" value="F:metal ion binding"/>
    <property type="evidence" value="ECO:0007669"/>
    <property type="project" value="UniProtKB-KW"/>
</dbReference>
<evidence type="ECO:0000256" key="3">
    <source>
        <dbReference type="ARBA" id="ARBA00023038"/>
    </source>
</evidence>
<evidence type="ECO:0000256" key="4">
    <source>
        <dbReference type="PROSITE-ProRule" id="PRU00125"/>
    </source>
</evidence>
<dbReference type="AlphaFoldDB" id="A0A7K6PGZ5"/>
<evidence type="ECO:0000259" key="6">
    <source>
        <dbReference type="PROSITE" id="PS50023"/>
    </source>
</evidence>
<dbReference type="Proteomes" id="UP000542689">
    <property type="component" value="Unassembled WGS sequence"/>
</dbReference>
<keyword evidence="1 4" id="KW-0479">Metal-binding</keyword>
<reference evidence="7 8" key="1">
    <citation type="submission" date="2019-09" db="EMBL/GenBank/DDBJ databases">
        <title>Bird 10,000 Genomes (B10K) Project - Family phase.</title>
        <authorList>
            <person name="Zhang G."/>
        </authorList>
    </citation>
    <scope>NUCLEOTIDE SEQUENCE [LARGE SCALE GENOMIC DNA]</scope>
    <source>
        <strain evidence="7">B10K-DU-029-41</strain>
        <tissue evidence="7">Liver</tissue>
    </source>
</reference>
<feature type="region of interest" description="Disordered" evidence="5">
    <location>
        <begin position="1"/>
        <end position="27"/>
    </location>
</feature>
<feature type="domain" description="LIM zinc-binding" evidence="6">
    <location>
        <begin position="308"/>
        <end position="374"/>
    </location>
</feature>
<dbReference type="PROSITE" id="PS50023">
    <property type="entry name" value="LIM_DOMAIN_2"/>
    <property type="match status" value="1"/>
</dbReference>
<keyword evidence="3 4" id="KW-0440">LIM domain</keyword>
<sequence>FSAFADKKSPSVAIKSRQQATHDINKRRTLLQDNSWIKKRPEEESADENYGRAVLNQYKSQDSLHSSTNEKEDQKAVLGRYRSDTTLDRIPAGSDTDKINKSPTLNHKQNNRQSWTPNAASTNTAATSPIKKKRQSWMPPPVSSSKTPTEAVESKRCVSVTAAALPSEQVTRQKSKSDVDDQATARNQDLDNIIKENPSSSTSDKEGKDLSDFTEKITADQENKRQAYEDRGDHTEVKSADDQSKKRITEKADENPPRAPNNLPETNYSSDSERRTSKSSYGAYEENITGNTIKTVYSTSDQSIIGKDICTYCRKPLGIDAKMILDALQIYCHSTCFKCEVCKRPLEDLKAGDSIWIYKQTVHCEPCYSKVKGKAQD</sequence>
<dbReference type="PROSITE" id="PS00478">
    <property type="entry name" value="LIM_DOMAIN_1"/>
    <property type="match status" value="1"/>
</dbReference>
<feature type="non-terminal residue" evidence="7">
    <location>
        <position position="377"/>
    </location>
</feature>
<gene>
    <name evidence="7" type="primary">Scel</name>
    <name evidence="7" type="ORF">IFRKOW_R02595</name>
</gene>
<evidence type="ECO:0000256" key="5">
    <source>
        <dbReference type="SAM" id="MobiDB-lite"/>
    </source>
</evidence>
<dbReference type="GO" id="GO:0008544">
    <property type="term" value="P:epidermis development"/>
    <property type="evidence" value="ECO:0007669"/>
    <property type="project" value="TreeGrafter"/>
</dbReference>
<keyword evidence="2 4" id="KW-0862">Zinc</keyword>
<name>A0A7K6PGZ5_9CORV</name>
<evidence type="ECO:0000256" key="1">
    <source>
        <dbReference type="ARBA" id="ARBA00022723"/>
    </source>
</evidence>
<evidence type="ECO:0000313" key="8">
    <source>
        <dbReference type="Proteomes" id="UP000542689"/>
    </source>
</evidence>
<dbReference type="EMBL" id="VZRS01005964">
    <property type="protein sequence ID" value="NWW60593.1"/>
    <property type="molecule type" value="Genomic_DNA"/>
</dbReference>
<dbReference type="InterPro" id="IPR052621">
    <property type="entry name" value="Cell_Prolif/Cornif_Regul"/>
</dbReference>
<feature type="compositionally biased region" description="Basic and acidic residues" evidence="5">
    <location>
        <begin position="203"/>
        <end position="256"/>
    </location>
</feature>